<dbReference type="Pfam" id="PF00560">
    <property type="entry name" value="LRR_1"/>
    <property type="match status" value="1"/>
</dbReference>
<reference evidence="18" key="4">
    <citation type="journal article" date="2018" name="Nat. Plants">
        <title>Whole-genome landscape of Medicago truncatula symbiotic genes.</title>
        <authorList>
            <person name="Pecrix Y."/>
            <person name="Staton S.E."/>
            <person name="Sallet E."/>
            <person name="Lelandais-Briere C."/>
            <person name="Moreau S."/>
            <person name="Carrere S."/>
            <person name="Blein T."/>
            <person name="Jardinaud M.F."/>
            <person name="Latrasse D."/>
            <person name="Zouine M."/>
            <person name="Zahm M."/>
            <person name="Kreplak J."/>
            <person name="Mayjonade B."/>
            <person name="Satge C."/>
            <person name="Perez M."/>
            <person name="Cauet S."/>
            <person name="Marande W."/>
            <person name="Chantry-Darmon C."/>
            <person name="Lopez-Roques C."/>
            <person name="Bouchez O."/>
            <person name="Berard A."/>
            <person name="Debelle F."/>
            <person name="Munos S."/>
            <person name="Bendahmane A."/>
            <person name="Berges H."/>
            <person name="Niebel A."/>
            <person name="Buitink J."/>
            <person name="Frugier F."/>
            <person name="Benhamed M."/>
            <person name="Crespi M."/>
            <person name="Gouzy J."/>
            <person name="Gamas P."/>
        </authorList>
    </citation>
    <scope>NUCLEOTIDE SEQUENCE [LARGE SCALE GENOMIC DNA]</scope>
    <source>
        <strain evidence="18">cv. Jemalong A17</strain>
    </source>
</reference>
<dbReference type="STRING" id="3880.A0A072TS39"/>
<dbReference type="Proteomes" id="UP000002051">
    <property type="component" value="Chromosome 8"/>
</dbReference>
<evidence type="ECO:0000256" key="12">
    <source>
        <dbReference type="SAM" id="SignalP"/>
    </source>
</evidence>
<keyword evidence="6 12" id="KW-0732">Signal</keyword>
<keyword evidence="4" id="KW-0964">Secreted</keyword>
<dbReference type="OrthoDB" id="676979at2759"/>
<evidence type="ECO:0000256" key="2">
    <source>
        <dbReference type="ARBA" id="ARBA00004191"/>
    </source>
</evidence>
<dbReference type="PANTHER" id="PTHR48059:SF4">
    <property type="entry name" value="POLYGALACTURONASE INHIBITOR 1-RELATED"/>
    <property type="match status" value="1"/>
</dbReference>
<evidence type="ECO:0000256" key="4">
    <source>
        <dbReference type="ARBA" id="ARBA00022525"/>
    </source>
</evidence>
<name>A0A072TS39_MEDTR</name>
<evidence type="ECO:0000313" key="17">
    <source>
        <dbReference type="Proteomes" id="UP000002051"/>
    </source>
</evidence>
<dbReference type="Gramene" id="rna47278">
    <property type="protein sequence ID" value="RHN41009.1"/>
    <property type="gene ID" value="gene47278"/>
</dbReference>
<dbReference type="GO" id="GO:0006952">
    <property type="term" value="P:defense response"/>
    <property type="evidence" value="ECO:0007669"/>
    <property type="project" value="UniProtKB-KW"/>
</dbReference>
<dbReference type="Gene3D" id="3.80.10.10">
    <property type="entry name" value="Ribonuclease Inhibitor"/>
    <property type="match status" value="1"/>
</dbReference>
<evidence type="ECO:0000313" key="15">
    <source>
        <dbReference type="EMBL" id="RHN41009.1"/>
    </source>
</evidence>
<evidence type="ECO:0000256" key="9">
    <source>
        <dbReference type="ARBA" id="ARBA00023136"/>
    </source>
</evidence>
<dbReference type="Proteomes" id="UP000265566">
    <property type="component" value="Chromosome 8"/>
</dbReference>
<dbReference type="KEGG" id="mtr:25502643"/>
<keyword evidence="5" id="KW-0433">Leucine-rich repeat</keyword>
<accession>A0A072TS39</accession>
<dbReference type="InterPro" id="IPR001611">
    <property type="entry name" value="Leu-rich_rpt"/>
</dbReference>
<feature type="chain" id="PRO_5014498937" evidence="12">
    <location>
        <begin position="21"/>
        <end position="328"/>
    </location>
</feature>
<evidence type="ECO:0000256" key="5">
    <source>
        <dbReference type="ARBA" id="ARBA00022614"/>
    </source>
</evidence>
<organism evidence="14 17">
    <name type="scientific">Medicago truncatula</name>
    <name type="common">Barrel medic</name>
    <name type="synonym">Medicago tribuloides</name>
    <dbReference type="NCBI Taxonomy" id="3880"/>
    <lineage>
        <taxon>Eukaryota</taxon>
        <taxon>Viridiplantae</taxon>
        <taxon>Streptophyta</taxon>
        <taxon>Embryophyta</taxon>
        <taxon>Tracheophyta</taxon>
        <taxon>Spermatophyta</taxon>
        <taxon>Magnoliopsida</taxon>
        <taxon>eudicotyledons</taxon>
        <taxon>Gunneridae</taxon>
        <taxon>Pentapetalae</taxon>
        <taxon>rosids</taxon>
        <taxon>fabids</taxon>
        <taxon>Fabales</taxon>
        <taxon>Fabaceae</taxon>
        <taxon>Papilionoideae</taxon>
        <taxon>50 kb inversion clade</taxon>
        <taxon>NPAAA clade</taxon>
        <taxon>Hologalegina</taxon>
        <taxon>IRL clade</taxon>
        <taxon>Trifolieae</taxon>
        <taxon>Medicago</taxon>
    </lineage>
</organism>
<sequence>MATKLFLMLILLSHVASSLSELCHPQDKMALLQIKKELNNPTILSSWKPHTDCCKIWNGVNCFRSKNRVGYLTISHDNNLRSKFPLSIGNLPYLESIFFYHLPNLTGPIPIEPISKLLKLKTLTISSTGMSGTIPDFPAQMKNLFNLDLSSNHFSGSLPPSLFKLPKLEMIRFYNNSLTGSIPSSYGYFNKKNLPSLLLSDNQLYGKLPLSLARLNTTVIDLSYNKFEGDASMLFGSNKATREIHISNNLFKFDLGKVELSKTMTTLDVSHNQIYGKFPMGIENISWLNVSYNRMCGKIPKGGNMHIFGVNSFFHNRCLCGSPLPNCK</sequence>
<dbReference type="InterPro" id="IPR032675">
    <property type="entry name" value="LRR_dom_sf"/>
</dbReference>
<comment type="subcellular location">
    <subcellularLocation>
        <location evidence="1">Membrane</location>
        <topology evidence="1">Peripheral membrane protein</topology>
    </subcellularLocation>
    <subcellularLocation>
        <location evidence="2">Secreted</location>
        <location evidence="2">Cell wall</location>
    </subcellularLocation>
</comment>
<keyword evidence="8" id="KW-0611">Plant defense</keyword>
<dbReference type="AlphaFoldDB" id="A0A072TS39"/>
<evidence type="ECO:0000256" key="10">
    <source>
        <dbReference type="ARBA" id="ARBA00023157"/>
    </source>
</evidence>
<dbReference type="EnsemblPlants" id="KEH19673">
    <property type="protein sequence ID" value="KEH19673"/>
    <property type="gene ID" value="MTR_8g466220"/>
</dbReference>
<evidence type="ECO:0000313" key="14">
    <source>
        <dbReference type="EMBL" id="KEH19673.1"/>
    </source>
</evidence>
<dbReference type="SUPFAM" id="SSF52058">
    <property type="entry name" value="L domain-like"/>
    <property type="match status" value="1"/>
</dbReference>
<reference evidence="14 17" key="2">
    <citation type="journal article" date="2014" name="BMC Genomics">
        <title>An improved genome release (version Mt4.0) for the model legume Medicago truncatula.</title>
        <authorList>
            <person name="Tang H."/>
            <person name="Krishnakumar V."/>
            <person name="Bidwell S."/>
            <person name="Rosen B."/>
            <person name="Chan A."/>
            <person name="Zhou S."/>
            <person name="Gentzbittel L."/>
            <person name="Childs K.L."/>
            <person name="Yandell M."/>
            <person name="Gundlach H."/>
            <person name="Mayer K.F."/>
            <person name="Schwartz D.C."/>
            <person name="Town C.D."/>
        </authorList>
    </citation>
    <scope>GENOME REANNOTATION</scope>
    <source>
        <strain evidence="14">A17</strain>
        <strain evidence="16 17">cv. Jemalong A17</strain>
    </source>
</reference>
<proteinExistence type="inferred from homology"/>
<keyword evidence="17" id="KW-1185">Reference proteome</keyword>
<keyword evidence="10" id="KW-1015">Disulfide bond</keyword>
<dbReference type="HOGENOM" id="CLU_000288_18_22_1"/>
<evidence type="ECO:0000256" key="3">
    <source>
        <dbReference type="ARBA" id="ARBA00022512"/>
    </source>
</evidence>
<evidence type="ECO:0000313" key="18">
    <source>
        <dbReference type="Proteomes" id="UP000265566"/>
    </source>
</evidence>
<evidence type="ECO:0000256" key="11">
    <source>
        <dbReference type="ARBA" id="ARBA00038043"/>
    </source>
</evidence>
<feature type="signal peptide" evidence="12">
    <location>
        <begin position="1"/>
        <end position="20"/>
    </location>
</feature>
<reference evidence="14 17" key="1">
    <citation type="journal article" date="2011" name="Nature">
        <title>The Medicago genome provides insight into the evolution of rhizobial symbioses.</title>
        <authorList>
            <person name="Young N.D."/>
            <person name="Debelle F."/>
            <person name="Oldroyd G.E."/>
            <person name="Geurts R."/>
            <person name="Cannon S.B."/>
            <person name="Udvardi M.K."/>
            <person name="Benedito V.A."/>
            <person name="Mayer K.F."/>
            <person name="Gouzy J."/>
            <person name="Schoof H."/>
            <person name="Van de Peer Y."/>
            <person name="Proost S."/>
            <person name="Cook D.R."/>
            <person name="Meyers B.C."/>
            <person name="Spannagl M."/>
            <person name="Cheung F."/>
            <person name="De Mita S."/>
            <person name="Krishnakumar V."/>
            <person name="Gundlach H."/>
            <person name="Zhou S."/>
            <person name="Mudge J."/>
            <person name="Bharti A.K."/>
            <person name="Murray J.D."/>
            <person name="Naoumkina M.A."/>
            <person name="Rosen B."/>
            <person name="Silverstein K.A."/>
            <person name="Tang H."/>
            <person name="Rombauts S."/>
            <person name="Zhao P.X."/>
            <person name="Zhou P."/>
            <person name="Barbe V."/>
            <person name="Bardou P."/>
            <person name="Bechner M."/>
            <person name="Bellec A."/>
            <person name="Berger A."/>
            <person name="Berges H."/>
            <person name="Bidwell S."/>
            <person name="Bisseling T."/>
            <person name="Choisne N."/>
            <person name="Couloux A."/>
            <person name="Denny R."/>
            <person name="Deshpande S."/>
            <person name="Dai X."/>
            <person name="Doyle J.J."/>
            <person name="Dudez A.M."/>
            <person name="Farmer A.D."/>
            <person name="Fouteau S."/>
            <person name="Franken C."/>
            <person name="Gibelin C."/>
            <person name="Gish J."/>
            <person name="Goldstein S."/>
            <person name="Gonzalez A.J."/>
            <person name="Green P.J."/>
            <person name="Hallab A."/>
            <person name="Hartog M."/>
            <person name="Hua A."/>
            <person name="Humphray S.J."/>
            <person name="Jeong D.H."/>
            <person name="Jing Y."/>
            <person name="Jocker A."/>
            <person name="Kenton S.M."/>
            <person name="Kim D.J."/>
            <person name="Klee K."/>
            <person name="Lai H."/>
            <person name="Lang C."/>
            <person name="Lin S."/>
            <person name="Macmil S.L."/>
            <person name="Magdelenat G."/>
            <person name="Matthews L."/>
            <person name="McCorrison J."/>
            <person name="Monaghan E.L."/>
            <person name="Mun J.H."/>
            <person name="Najar F.Z."/>
            <person name="Nicholson C."/>
            <person name="Noirot C."/>
            <person name="O'Bleness M."/>
            <person name="Paule C.R."/>
            <person name="Poulain J."/>
            <person name="Prion F."/>
            <person name="Qin B."/>
            <person name="Qu C."/>
            <person name="Retzel E.F."/>
            <person name="Riddle C."/>
            <person name="Sallet E."/>
            <person name="Samain S."/>
            <person name="Samson N."/>
            <person name="Sanders I."/>
            <person name="Saurat O."/>
            <person name="Scarpelli C."/>
            <person name="Schiex T."/>
            <person name="Segurens B."/>
            <person name="Severin A.J."/>
            <person name="Sherrier D.J."/>
            <person name="Shi R."/>
            <person name="Sims S."/>
            <person name="Singer S.R."/>
            <person name="Sinharoy S."/>
            <person name="Sterck L."/>
            <person name="Viollet A."/>
            <person name="Wang B.B."/>
            <person name="Wang K."/>
            <person name="Wang M."/>
            <person name="Wang X."/>
            <person name="Warfsmann J."/>
            <person name="Weissenbach J."/>
            <person name="White D.D."/>
            <person name="White J.D."/>
            <person name="Wiley G.B."/>
            <person name="Wincker P."/>
            <person name="Xing Y."/>
            <person name="Yang L."/>
            <person name="Yao Z."/>
            <person name="Ying F."/>
            <person name="Zhai J."/>
            <person name="Zhou L."/>
            <person name="Zuber A."/>
            <person name="Denarie J."/>
            <person name="Dixon R.A."/>
            <person name="May G.D."/>
            <person name="Schwartz D.C."/>
            <person name="Rogers J."/>
            <person name="Quetier F."/>
            <person name="Town C.D."/>
            <person name="Roe B.A."/>
        </authorList>
    </citation>
    <scope>NUCLEOTIDE SEQUENCE [LARGE SCALE GENOMIC DNA]</scope>
    <source>
        <strain evidence="14">A17</strain>
        <strain evidence="16 17">cv. Jemalong A17</strain>
    </source>
</reference>
<evidence type="ECO:0000259" key="13">
    <source>
        <dbReference type="Pfam" id="PF08263"/>
    </source>
</evidence>
<dbReference type="InterPro" id="IPR013210">
    <property type="entry name" value="LRR_N_plant-typ"/>
</dbReference>
<dbReference type="EMBL" id="PSQE01000008">
    <property type="protein sequence ID" value="RHN41009.1"/>
    <property type="molecule type" value="Genomic_DNA"/>
</dbReference>
<reference evidence="15" key="5">
    <citation type="journal article" date="2018" name="Nat. Plants">
        <title>Whole-genome landscape of Medicago truncatula symbiotic genes.</title>
        <authorList>
            <person name="Pecrix Y."/>
            <person name="Gamas P."/>
            <person name="Carrere S."/>
        </authorList>
    </citation>
    <scope>NUCLEOTIDE SEQUENCE</scope>
    <source>
        <tissue evidence="15">Leaves</tissue>
    </source>
</reference>
<dbReference type="InterPro" id="IPR051848">
    <property type="entry name" value="PGIP"/>
</dbReference>
<dbReference type="EMBL" id="CM001224">
    <property type="protein sequence ID" value="KEH19673.1"/>
    <property type="molecule type" value="Genomic_DNA"/>
</dbReference>
<keyword evidence="3" id="KW-0134">Cell wall</keyword>
<dbReference type="PANTHER" id="PTHR48059">
    <property type="entry name" value="POLYGALACTURONASE INHIBITOR 1"/>
    <property type="match status" value="1"/>
</dbReference>
<dbReference type="FunFam" id="3.80.10.10:FF:000400">
    <property type="entry name" value="Nuclear pore complex protein NUP107"/>
    <property type="match status" value="1"/>
</dbReference>
<evidence type="ECO:0000256" key="8">
    <source>
        <dbReference type="ARBA" id="ARBA00022821"/>
    </source>
</evidence>
<reference evidence="16" key="3">
    <citation type="submission" date="2015-04" db="UniProtKB">
        <authorList>
            <consortium name="EnsemblPlants"/>
        </authorList>
    </citation>
    <scope>IDENTIFICATION</scope>
    <source>
        <strain evidence="16">cv. Jemalong A17</strain>
    </source>
</reference>
<keyword evidence="9" id="KW-0472">Membrane</keyword>
<feature type="domain" description="Leucine-rich repeat-containing N-terminal plant-type" evidence="13">
    <location>
        <begin position="24"/>
        <end position="62"/>
    </location>
</feature>
<dbReference type="GO" id="GO:0016020">
    <property type="term" value="C:membrane"/>
    <property type="evidence" value="ECO:0007669"/>
    <property type="project" value="UniProtKB-SubCell"/>
</dbReference>
<evidence type="ECO:0000256" key="6">
    <source>
        <dbReference type="ARBA" id="ARBA00022729"/>
    </source>
</evidence>
<evidence type="ECO:0000256" key="1">
    <source>
        <dbReference type="ARBA" id="ARBA00004170"/>
    </source>
</evidence>
<protein>
    <submittedName>
        <fullName evidence="14">Polygalacturonase inhibitor</fullName>
    </submittedName>
    <submittedName>
        <fullName evidence="15">Putative leucine-rich repeat-containing, plant-type, leucine-rich repeat domain, L</fullName>
    </submittedName>
</protein>
<comment type="similarity">
    <text evidence="11">Belongs to the polygalacturonase-inhibiting protein family.</text>
</comment>
<keyword evidence="7" id="KW-0677">Repeat</keyword>
<gene>
    <name evidence="16" type="primary">25502643</name>
    <name evidence="14" type="ordered locus">MTR_8g466220</name>
    <name evidence="15" type="ORF">MtrunA17_Chr8g0361401</name>
</gene>
<dbReference type="Pfam" id="PF08263">
    <property type="entry name" value="LRRNT_2"/>
    <property type="match status" value="1"/>
</dbReference>
<evidence type="ECO:0000256" key="7">
    <source>
        <dbReference type="ARBA" id="ARBA00022737"/>
    </source>
</evidence>
<evidence type="ECO:0000313" key="16">
    <source>
        <dbReference type="EnsemblPlants" id="KEH19673"/>
    </source>
</evidence>